<dbReference type="SMART" id="SM00228">
    <property type="entry name" value="PDZ"/>
    <property type="match status" value="1"/>
</dbReference>
<dbReference type="GO" id="GO:0046872">
    <property type="term" value="F:metal ion binding"/>
    <property type="evidence" value="ECO:0007669"/>
    <property type="project" value="UniProtKB-KW"/>
</dbReference>
<dbReference type="CDD" id="cd23081">
    <property type="entry name" value="cpPDZ_EcRseP-like"/>
    <property type="match status" value="1"/>
</dbReference>
<evidence type="ECO:0000256" key="5">
    <source>
        <dbReference type="ARBA" id="ARBA00022692"/>
    </source>
</evidence>
<feature type="domain" description="PDZ" evidence="12">
    <location>
        <begin position="117"/>
        <end position="157"/>
    </location>
</feature>
<accession>A0A9D1PWK4</accession>
<comment type="cofactor">
    <cofactor evidence="1 11">
        <name>Zn(2+)</name>
        <dbReference type="ChEBI" id="CHEBI:29105"/>
    </cofactor>
</comment>
<comment type="similarity">
    <text evidence="3 11">Belongs to the peptidase M50B family.</text>
</comment>
<keyword evidence="11" id="KW-0479">Metal-binding</keyword>
<protein>
    <recommendedName>
        <fullName evidence="11">Zinc metalloprotease</fullName>
        <ecNumber evidence="11">3.4.24.-</ecNumber>
    </recommendedName>
</protein>
<evidence type="ECO:0000256" key="11">
    <source>
        <dbReference type="RuleBase" id="RU362031"/>
    </source>
</evidence>
<keyword evidence="9 11" id="KW-0482">Metalloprotease</keyword>
<dbReference type="GO" id="GO:0016020">
    <property type="term" value="C:membrane"/>
    <property type="evidence" value="ECO:0007669"/>
    <property type="project" value="UniProtKB-SubCell"/>
</dbReference>
<dbReference type="InterPro" id="IPR036034">
    <property type="entry name" value="PDZ_sf"/>
</dbReference>
<organism evidence="13 14">
    <name type="scientific">Candidatus Desulfovibrio intestinipullorum</name>
    <dbReference type="NCBI Taxonomy" id="2838536"/>
    <lineage>
        <taxon>Bacteria</taxon>
        <taxon>Pseudomonadati</taxon>
        <taxon>Thermodesulfobacteriota</taxon>
        <taxon>Desulfovibrionia</taxon>
        <taxon>Desulfovibrionales</taxon>
        <taxon>Desulfovibrionaceae</taxon>
        <taxon>Desulfovibrio</taxon>
    </lineage>
</organism>
<comment type="subcellular location">
    <subcellularLocation>
        <location evidence="2">Membrane</location>
        <topology evidence="2">Multi-pass membrane protein</topology>
    </subcellularLocation>
</comment>
<evidence type="ECO:0000256" key="9">
    <source>
        <dbReference type="ARBA" id="ARBA00023049"/>
    </source>
</evidence>
<dbReference type="PROSITE" id="PS50106">
    <property type="entry name" value="PDZ"/>
    <property type="match status" value="1"/>
</dbReference>
<dbReference type="GO" id="GO:0006508">
    <property type="term" value="P:proteolysis"/>
    <property type="evidence" value="ECO:0007669"/>
    <property type="project" value="UniProtKB-KW"/>
</dbReference>
<dbReference type="EC" id="3.4.24.-" evidence="11"/>
<dbReference type="Proteomes" id="UP000886752">
    <property type="component" value="Unassembled WGS sequence"/>
</dbReference>
<evidence type="ECO:0000256" key="3">
    <source>
        <dbReference type="ARBA" id="ARBA00007931"/>
    </source>
</evidence>
<evidence type="ECO:0000313" key="14">
    <source>
        <dbReference type="Proteomes" id="UP000886752"/>
    </source>
</evidence>
<dbReference type="InterPro" id="IPR001478">
    <property type="entry name" value="PDZ"/>
</dbReference>
<dbReference type="AlphaFoldDB" id="A0A9D1PWK4"/>
<evidence type="ECO:0000256" key="1">
    <source>
        <dbReference type="ARBA" id="ARBA00001947"/>
    </source>
</evidence>
<dbReference type="PANTHER" id="PTHR42837:SF2">
    <property type="entry name" value="MEMBRANE METALLOPROTEASE ARASP2, CHLOROPLASTIC-RELATED"/>
    <property type="match status" value="1"/>
</dbReference>
<reference evidence="13" key="1">
    <citation type="journal article" date="2021" name="PeerJ">
        <title>Extensive microbial diversity within the chicken gut microbiome revealed by metagenomics and culture.</title>
        <authorList>
            <person name="Gilroy R."/>
            <person name="Ravi A."/>
            <person name="Getino M."/>
            <person name="Pursley I."/>
            <person name="Horton D.L."/>
            <person name="Alikhan N.F."/>
            <person name="Baker D."/>
            <person name="Gharbi K."/>
            <person name="Hall N."/>
            <person name="Watson M."/>
            <person name="Adriaenssens E.M."/>
            <person name="Foster-Nyarko E."/>
            <person name="Jarju S."/>
            <person name="Secka A."/>
            <person name="Antonio M."/>
            <person name="Oren A."/>
            <person name="Chaudhuri R.R."/>
            <person name="La Ragione R."/>
            <person name="Hildebrand F."/>
            <person name="Pallen M.J."/>
        </authorList>
    </citation>
    <scope>NUCLEOTIDE SEQUENCE</scope>
    <source>
        <strain evidence="13">ChiHecec2B26-446</strain>
    </source>
</reference>
<name>A0A9D1PWK4_9BACT</name>
<dbReference type="NCBIfam" id="TIGR00054">
    <property type="entry name" value="RIP metalloprotease RseP"/>
    <property type="match status" value="1"/>
</dbReference>
<evidence type="ECO:0000256" key="6">
    <source>
        <dbReference type="ARBA" id="ARBA00022801"/>
    </source>
</evidence>
<evidence type="ECO:0000313" key="13">
    <source>
        <dbReference type="EMBL" id="HIW00880.1"/>
    </source>
</evidence>
<keyword evidence="10 11" id="KW-0472">Membrane</keyword>
<feature type="transmembrane region" description="Helical" evidence="11">
    <location>
        <begin position="278"/>
        <end position="296"/>
    </location>
</feature>
<keyword evidence="6 11" id="KW-0378">Hydrolase</keyword>
<keyword evidence="7 11" id="KW-0862">Zinc</keyword>
<dbReference type="InterPro" id="IPR004387">
    <property type="entry name" value="Pept_M50_Zn"/>
</dbReference>
<gene>
    <name evidence="13" type="primary">rseP</name>
    <name evidence="13" type="ORF">H9894_06790</name>
</gene>
<evidence type="ECO:0000256" key="4">
    <source>
        <dbReference type="ARBA" id="ARBA00022670"/>
    </source>
</evidence>
<comment type="caution">
    <text evidence="13">The sequence shown here is derived from an EMBL/GenBank/DDBJ whole genome shotgun (WGS) entry which is preliminary data.</text>
</comment>
<feature type="transmembrane region" description="Helical" evidence="11">
    <location>
        <begin position="332"/>
        <end position="350"/>
    </location>
</feature>
<keyword evidence="4" id="KW-0645">Protease</keyword>
<keyword evidence="5 11" id="KW-0812">Transmembrane</keyword>
<dbReference type="EMBL" id="DXHV01000063">
    <property type="protein sequence ID" value="HIW00880.1"/>
    <property type="molecule type" value="Genomic_DNA"/>
</dbReference>
<feature type="transmembrane region" description="Helical" evidence="11">
    <location>
        <begin position="94"/>
        <end position="117"/>
    </location>
</feature>
<dbReference type="PANTHER" id="PTHR42837">
    <property type="entry name" value="REGULATOR OF SIGMA-E PROTEASE RSEP"/>
    <property type="match status" value="1"/>
</dbReference>
<dbReference type="SUPFAM" id="SSF50156">
    <property type="entry name" value="PDZ domain-like"/>
    <property type="match status" value="1"/>
</dbReference>
<reference evidence="13" key="2">
    <citation type="submission" date="2021-04" db="EMBL/GenBank/DDBJ databases">
        <authorList>
            <person name="Gilroy R."/>
        </authorList>
    </citation>
    <scope>NUCLEOTIDE SEQUENCE</scope>
    <source>
        <strain evidence="13">ChiHecec2B26-446</strain>
    </source>
</reference>
<evidence type="ECO:0000256" key="2">
    <source>
        <dbReference type="ARBA" id="ARBA00004141"/>
    </source>
</evidence>
<evidence type="ECO:0000259" key="12">
    <source>
        <dbReference type="PROSITE" id="PS50106"/>
    </source>
</evidence>
<evidence type="ECO:0000256" key="8">
    <source>
        <dbReference type="ARBA" id="ARBA00022989"/>
    </source>
</evidence>
<keyword evidence="8 11" id="KW-1133">Transmembrane helix</keyword>
<dbReference type="CDD" id="cd06163">
    <property type="entry name" value="S2P-M50_PDZ_RseP-like"/>
    <property type="match status" value="1"/>
</dbReference>
<proteinExistence type="inferred from homology"/>
<evidence type="ECO:0000256" key="7">
    <source>
        <dbReference type="ARBA" id="ARBA00022833"/>
    </source>
</evidence>
<sequence>MTILAVVLVFGGLIFFHELGHFSVARAFGMGVSTFSLGFGPKILKKKRGKTEYALSLIPLGGYVALVGETDEAELPEGFTREESFSLRPAWQRLLVVLAGPVANLLLALILCVIVALGWGVTSMLPSVGDVQADTPAQRAGLQKGDLILSIDGRAISTWQEMSDTIAASNGATLTMEIGRKDAQGRESVLEVQLAPERSTRKTLFGETETAWLIGIRSSGAIETRELGFLDSLRAGFDQCGAMISLTWQGFVKLVERVVPADQVGGPIMIAQVIGEQASAGLAGILGLAALISINLGILNLLPVPVLDGGTVVFCLWEIIFRRPINKKVLDYSMRVGVALLIALMIFATFNDVMRLIRG</sequence>
<evidence type="ECO:0000256" key="10">
    <source>
        <dbReference type="ARBA" id="ARBA00023136"/>
    </source>
</evidence>
<dbReference type="Pfam" id="PF17820">
    <property type="entry name" value="PDZ_6"/>
    <property type="match status" value="1"/>
</dbReference>
<dbReference type="Gene3D" id="2.30.42.10">
    <property type="match status" value="1"/>
</dbReference>
<dbReference type="Pfam" id="PF02163">
    <property type="entry name" value="Peptidase_M50"/>
    <property type="match status" value="1"/>
</dbReference>
<dbReference type="InterPro" id="IPR041489">
    <property type="entry name" value="PDZ_6"/>
</dbReference>
<dbReference type="InterPro" id="IPR008915">
    <property type="entry name" value="Peptidase_M50"/>
</dbReference>
<dbReference type="GO" id="GO:0004222">
    <property type="term" value="F:metalloendopeptidase activity"/>
    <property type="evidence" value="ECO:0007669"/>
    <property type="project" value="InterPro"/>
</dbReference>